<evidence type="ECO:0000313" key="3">
    <source>
        <dbReference type="EMBL" id="CAF4290352.1"/>
    </source>
</evidence>
<comment type="caution">
    <text evidence="4">The sequence shown here is derived from an EMBL/GenBank/DDBJ whole genome shotgun (WGS) entry which is preliminary data.</text>
</comment>
<name>A0A8S2Z3F0_9BILA</name>
<gene>
    <name evidence="4" type="ORF">GIL414_LOCUS38785</name>
    <name evidence="5" type="ORF">GIL414_LOCUS40507</name>
    <name evidence="2" type="ORF">SMN809_LOCUS25607</name>
    <name evidence="3" type="ORF">SMN809_LOCUS25640</name>
</gene>
<evidence type="ECO:0000313" key="4">
    <source>
        <dbReference type="EMBL" id="CAF4597798.1"/>
    </source>
</evidence>
<dbReference type="EMBL" id="CAJOBJ010103240">
    <property type="protein sequence ID" value="CAF4597798.1"/>
    <property type="molecule type" value="Genomic_DNA"/>
</dbReference>
<dbReference type="EMBL" id="CAJOBI010034357">
    <property type="protein sequence ID" value="CAF4290352.1"/>
    <property type="molecule type" value="Genomic_DNA"/>
</dbReference>
<evidence type="ECO:0000256" key="1">
    <source>
        <dbReference type="SAM" id="MobiDB-lite"/>
    </source>
</evidence>
<organism evidence="4 6">
    <name type="scientific">Rotaria magnacalcarata</name>
    <dbReference type="NCBI Taxonomy" id="392030"/>
    <lineage>
        <taxon>Eukaryota</taxon>
        <taxon>Metazoa</taxon>
        <taxon>Spiralia</taxon>
        <taxon>Gnathifera</taxon>
        <taxon>Rotifera</taxon>
        <taxon>Eurotatoria</taxon>
        <taxon>Bdelloidea</taxon>
        <taxon>Philodinida</taxon>
        <taxon>Philodinidae</taxon>
        <taxon>Rotaria</taxon>
    </lineage>
</organism>
<sequence length="53" mass="5727">MNDKTEHNINGITDSSARLKSSSGKGLITANSIHDDANYEADDSYSNQLAELN</sequence>
<feature type="compositionally biased region" description="Polar residues" evidence="1">
    <location>
        <begin position="8"/>
        <end position="24"/>
    </location>
</feature>
<feature type="non-terminal residue" evidence="4">
    <location>
        <position position="53"/>
    </location>
</feature>
<accession>A0A8S2Z3F0</accession>
<proteinExistence type="predicted"/>
<dbReference type="EMBL" id="CAJOBI010034209">
    <property type="protein sequence ID" value="CAF4289640.1"/>
    <property type="molecule type" value="Genomic_DNA"/>
</dbReference>
<dbReference type="AlphaFoldDB" id="A0A8S2Z3F0"/>
<dbReference type="Proteomes" id="UP000681720">
    <property type="component" value="Unassembled WGS sequence"/>
</dbReference>
<evidence type="ECO:0000313" key="2">
    <source>
        <dbReference type="EMBL" id="CAF4289640.1"/>
    </source>
</evidence>
<evidence type="ECO:0000313" key="5">
    <source>
        <dbReference type="EMBL" id="CAF4638074.1"/>
    </source>
</evidence>
<feature type="region of interest" description="Disordered" evidence="1">
    <location>
        <begin position="1"/>
        <end position="24"/>
    </location>
</feature>
<evidence type="ECO:0000313" key="6">
    <source>
        <dbReference type="Proteomes" id="UP000681720"/>
    </source>
</evidence>
<dbReference type="Proteomes" id="UP000676336">
    <property type="component" value="Unassembled WGS sequence"/>
</dbReference>
<dbReference type="EMBL" id="CAJOBJ010112555">
    <property type="protein sequence ID" value="CAF4638074.1"/>
    <property type="molecule type" value="Genomic_DNA"/>
</dbReference>
<reference evidence="4" key="1">
    <citation type="submission" date="2021-02" db="EMBL/GenBank/DDBJ databases">
        <authorList>
            <person name="Nowell W R."/>
        </authorList>
    </citation>
    <scope>NUCLEOTIDE SEQUENCE</scope>
</reference>
<protein>
    <submittedName>
        <fullName evidence="4">Uncharacterized protein</fullName>
    </submittedName>
</protein>